<reference evidence="3" key="1">
    <citation type="journal article" date="2019" name="Int. J. Syst. Evol. Microbiol.">
        <title>The Global Catalogue of Microorganisms (GCM) 10K type strain sequencing project: providing services to taxonomists for standard genome sequencing and annotation.</title>
        <authorList>
            <consortium name="The Broad Institute Genomics Platform"/>
            <consortium name="The Broad Institute Genome Sequencing Center for Infectious Disease"/>
            <person name="Wu L."/>
            <person name="Ma J."/>
        </authorList>
    </citation>
    <scope>NUCLEOTIDE SEQUENCE [LARGE SCALE GENOMIC DNA]</scope>
    <source>
        <strain evidence="3">JCM 17727</strain>
    </source>
</reference>
<gene>
    <name evidence="2" type="ORF">GCM10023150_05480</name>
</gene>
<organism evidence="2 3">
    <name type="scientific">Kangiella taiwanensis</name>
    <dbReference type="NCBI Taxonomy" id="1079179"/>
    <lineage>
        <taxon>Bacteria</taxon>
        <taxon>Pseudomonadati</taxon>
        <taxon>Pseudomonadota</taxon>
        <taxon>Gammaproteobacteria</taxon>
        <taxon>Kangiellales</taxon>
        <taxon>Kangiellaceae</taxon>
        <taxon>Kangiella</taxon>
    </lineage>
</organism>
<dbReference type="Proteomes" id="UP001501294">
    <property type="component" value="Unassembled WGS sequence"/>
</dbReference>
<sequence>MKYVLAFILVSFANLAQAQEYNHGNHNDPYEQYFDGTETVNCGSMSLSQCSSSGVLLPILDARCTNKVDTTDNGGAVMYGSPYYHNISEFNVVIQSASGPSPYILTVSFKCGGYLHPGIRMEPSF</sequence>
<dbReference type="RefSeq" id="WP_223577126.1">
    <property type="nucleotide sequence ID" value="NZ_BAABFU010000001.1"/>
</dbReference>
<keyword evidence="1" id="KW-0732">Signal</keyword>
<evidence type="ECO:0000256" key="1">
    <source>
        <dbReference type="SAM" id="SignalP"/>
    </source>
</evidence>
<proteinExistence type="predicted"/>
<dbReference type="EMBL" id="BAABFU010000001">
    <property type="protein sequence ID" value="GAA4345259.1"/>
    <property type="molecule type" value="Genomic_DNA"/>
</dbReference>
<comment type="caution">
    <text evidence="2">The sequence shown here is derived from an EMBL/GenBank/DDBJ whole genome shotgun (WGS) entry which is preliminary data.</text>
</comment>
<feature type="chain" id="PRO_5046617864" evidence="1">
    <location>
        <begin position="19"/>
        <end position="125"/>
    </location>
</feature>
<feature type="signal peptide" evidence="1">
    <location>
        <begin position="1"/>
        <end position="18"/>
    </location>
</feature>
<keyword evidence="3" id="KW-1185">Reference proteome</keyword>
<evidence type="ECO:0000313" key="2">
    <source>
        <dbReference type="EMBL" id="GAA4345259.1"/>
    </source>
</evidence>
<name>A0ABP8HVA3_9GAMM</name>
<evidence type="ECO:0000313" key="3">
    <source>
        <dbReference type="Proteomes" id="UP001501294"/>
    </source>
</evidence>
<protein>
    <submittedName>
        <fullName evidence="2">Uncharacterized protein</fullName>
    </submittedName>
</protein>
<accession>A0ABP8HVA3</accession>